<dbReference type="EMBL" id="WTYF01000003">
    <property type="protein sequence ID" value="MXO50125.1"/>
    <property type="molecule type" value="Genomic_DNA"/>
</dbReference>
<proteinExistence type="predicted"/>
<evidence type="ECO:0000256" key="1">
    <source>
        <dbReference type="SAM" id="MobiDB-lite"/>
    </source>
</evidence>
<dbReference type="Proteomes" id="UP000444185">
    <property type="component" value="Unassembled WGS sequence"/>
</dbReference>
<reference evidence="3 4" key="1">
    <citation type="submission" date="2019-12" db="EMBL/GenBank/DDBJ databases">
        <title>Genomic-based taxomic classification of the family Erythrobacteraceae.</title>
        <authorList>
            <person name="Xu L."/>
        </authorList>
    </citation>
    <scope>NUCLEOTIDE SEQUENCE [LARGE SCALE GENOMIC DNA]</scope>
    <source>
        <strain evidence="3 4">DSM 16225</strain>
    </source>
</reference>
<evidence type="ECO:0000313" key="3">
    <source>
        <dbReference type="EMBL" id="MXO50125.1"/>
    </source>
</evidence>
<dbReference type="AlphaFoldDB" id="A0A844XVN4"/>
<gene>
    <name evidence="3" type="ORF">GRI42_02255</name>
</gene>
<evidence type="ECO:0000259" key="2">
    <source>
        <dbReference type="PROSITE" id="PS50830"/>
    </source>
</evidence>
<feature type="domain" description="TNase-like" evidence="2">
    <location>
        <begin position="55"/>
        <end position="150"/>
    </location>
</feature>
<keyword evidence="4" id="KW-1185">Reference proteome</keyword>
<dbReference type="InterPro" id="IPR016071">
    <property type="entry name" value="Staphylococal_nuclease_OB-fold"/>
</dbReference>
<feature type="compositionally biased region" description="Polar residues" evidence="1">
    <location>
        <begin position="1"/>
        <end position="19"/>
    </location>
</feature>
<dbReference type="Gene3D" id="2.40.50.90">
    <property type="match status" value="1"/>
</dbReference>
<feature type="compositionally biased region" description="Low complexity" evidence="1">
    <location>
        <begin position="20"/>
        <end position="30"/>
    </location>
</feature>
<dbReference type="SUPFAM" id="SSF50199">
    <property type="entry name" value="Staphylococcal nuclease"/>
    <property type="match status" value="1"/>
</dbReference>
<organism evidence="3 4">
    <name type="scientific">Qipengyuania gaetbuli</name>
    <dbReference type="NCBI Taxonomy" id="266952"/>
    <lineage>
        <taxon>Bacteria</taxon>
        <taxon>Pseudomonadati</taxon>
        <taxon>Pseudomonadota</taxon>
        <taxon>Alphaproteobacteria</taxon>
        <taxon>Sphingomonadales</taxon>
        <taxon>Erythrobacteraceae</taxon>
        <taxon>Qipengyuania</taxon>
    </lineage>
</organism>
<dbReference type="Pfam" id="PF00565">
    <property type="entry name" value="SNase"/>
    <property type="match status" value="1"/>
</dbReference>
<dbReference type="PROSITE" id="PS50830">
    <property type="entry name" value="TNASE_3"/>
    <property type="match status" value="1"/>
</dbReference>
<protein>
    <submittedName>
        <fullName evidence="3">Thermonuclease family protein</fullName>
    </submittedName>
</protein>
<dbReference type="SMART" id="SM00318">
    <property type="entry name" value="SNc"/>
    <property type="match status" value="1"/>
</dbReference>
<name>A0A844XVN4_9SPHN</name>
<accession>A0A844XVN4</accession>
<dbReference type="OrthoDB" id="7469880at2"/>
<evidence type="ECO:0000313" key="4">
    <source>
        <dbReference type="Proteomes" id="UP000444185"/>
    </source>
</evidence>
<sequence>MATPAQFRSQARPVTTPVNASASSPKRPSASSNVLNVVASVALSVCAPGPHDNCVVDGDTFWISGEKVRIADIDAPEMDGRCPYESRLAVTSRDRLRQLLNSGEFKLHREGRDRYGRTLAVVTIDGYSVGDALVSEGLARTWTGRREPWC</sequence>
<comment type="caution">
    <text evidence="3">The sequence shown here is derived from an EMBL/GenBank/DDBJ whole genome shotgun (WGS) entry which is preliminary data.</text>
</comment>
<dbReference type="InterPro" id="IPR035437">
    <property type="entry name" value="SNase_OB-fold_sf"/>
</dbReference>
<feature type="region of interest" description="Disordered" evidence="1">
    <location>
        <begin position="1"/>
        <end position="30"/>
    </location>
</feature>